<sequence length="91" mass="10252">MVKSDLPEKELRAIDAALDRDNATLDRLVTDPDENARIWVAKAARPQDLDRLVTDPSPLVRAAVARYGRPIDRQKLQVDPSPLVRAQARRN</sequence>
<proteinExistence type="predicted"/>
<dbReference type="EMBL" id="QOCY01000019">
    <property type="protein sequence ID" value="MCR5970631.1"/>
    <property type="molecule type" value="Genomic_DNA"/>
</dbReference>
<protein>
    <submittedName>
        <fullName evidence="1">Uncharacterized protein</fullName>
    </submittedName>
</protein>
<name>A0ABT1XVF9_LACLE</name>
<evidence type="ECO:0000313" key="2">
    <source>
        <dbReference type="Proteomes" id="UP001524940"/>
    </source>
</evidence>
<dbReference type="InterPro" id="IPR011989">
    <property type="entry name" value="ARM-like"/>
</dbReference>
<evidence type="ECO:0000313" key="1">
    <source>
        <dbReference type="EMBL" id="MCR5970631.1"/>
    </source>
</evidence>
<comment type="caution">
    <text evidence="1">The sequence shown here is derived from an EMBL/GenBank/DDBJ whole genome shotgun (WGS) entry which is preliminary data.</text>
</comment>
<organism evidence="1 2">
    <name type="scientific">Lactobacillus leichmannii</name>
    <dbReference type="NCBI Taxonomy" id="28039"/>
    <lineage>
        <taxon>Bacteria</taxon>
        <taxon>Bacillati</taxon>
        <taxon>Bacillota</taxon>
        <taxon>Bacilli</taxon>
        <taxon>Lactobacillales</taxon>
        <taxon>Lactobacillaceae</taxon>
        <taxon>Lactobacillus</taxon>
    </lineage>
</organism>
<gene>
    <name evidence="1" type="ORF">DS743_01865</name>
</gene>
<dbReference type="InterPro" id="IPR016024">
    <property type="entry name" value="ARM-type_fold"/>
</dbReference>
<reference evidence="1 2" key="1">
    <citation type="submission" date="2018-07" db="EMBL/GenBank/DDBJ databases">
        <title>Genome sequencing and assembly of Lactobacillus leichmannii.</title>
        <authorList>
            <person name="Rong J.-C."/>
            <person name="Li M.-Y."/>
            <person name="Zhang Q.-F."/>
            <person name="Chi N.-Y."/>
        </authorList>
    </citation>
    <scope>NUCLEOTIDE SEQUENCE [LARGE SCALE GENOMIC DNA]</scope>
    <source>
        <strain evidence="1 2">JCM 1148</strain>
    </source>
</reference>
<dbReference type="SUPFAM" id="SSF48371">
    <property type="entry name" value="ARM repeat"/>
    <property type="match status" value="1"/>
</dbReference>
<keyword evidence="2" id="KW-1185">Reference proteome</keyword>
<dbReference type="Proteomes" id="UP001524940">
    <property type="component" value="Unassembled WGS sequence"/>
</dbReference>
<dbReference type="Gene3D" id="1.25.10.10">
    <property type="entry name" value="Leucine-rich Repeat Variant"/>
    <property type="match status" value="1"/>
</dbReference>
<accession>A0ABT1XVF9</accession>